<keyword evidence="3" id="KW-1185">Reference proteome</keyword>
<dbReference type="Proteomes" id="UP000790347">
    <property type="component" value="Unassembled WGS sequence"/>
</dbReference>
<dbReference type="EMBL" id="ASGP02000001">
    <property type="protein sequence ID" value="KAH9528352.1"/>
    <property type="molecule type" value="Genomic_DNA"/>
</dbReference>
<name>A0A922IAC4_DERFA</name>
<feature type="transmembrane region" description="Helical" evidence="1">
    <location>
        <begin position="23"/>
        <end position="44"/>
    </location>
</feature>
<evidence type="ECO:0000256" key="1">
    <source>
        <dbReference type="SAM" id="Phobius"/>
    </source>
</evidence>
<dbReference type="AlphaFoldDB" id="A0A922IAC4"/>
<keyword evidence="1" id="KW-0472">Membrane</keyword>
<protein>
    <submittedName>
        <fullName evidence="2">Uncharacterized protein</fullName>
    </submittedName>
</protein>
<evidence type="ECO:0000313" key="3">
    <source>
        <dbReference type="Proteomes" id="UP000790347"/>
    </source>
</evidence>
<organism evidence="2 3">
    <name type="scientific">Dermatophagoides farinae</name>
    <name type="common">American house dust mite</name>
    <dbReference type="NCBI Taxonomy" id="6954"/>
    <lineage>
        <taxon>Eukaryota</taxon>
        <taxon>Metazoa</taxon>
        <taxon>Ecdysozoa</taxon>
        <taxon>Arthropoda</taxon>
        <taxon>Chelicerata</taxon>
        <taxon>Arachnida</taxon>
        <taxon>Acari</taxon>
        <taxon>Acariformes</taxon>
        <taxon>Sarcoptiformes</taxon>
        <taxon>Astigmata</taxon>
        <taxon>Psoroptidia</taxon>
        <taxon>Analgoidea</taxon>
        <taxon>Pyroglyphidae</taxon>
        <taxon>Dermatophagoidinae</taxon>
        <taxon>Dermatophagoides</taxon>
    </lineage>
</organism>
<reference evidence="2" key="1">
    <citation type="submission" date="2013-05" db="EMBL/GenBank/DDBJ databases">
        <authorList>
            <person name="Yim A.K.Y."/>
            <person name="Chan T.F."/>
            <person name="Ji K.M."/>
            <person name="Liu X.Y."/>
            <person name="Zhou J.W."/>
            <person name="Li R.Q."/>
            <person name="Yang K.Y."/>
            <person name="Li J."/>
            <person name="Li M."/>
            <person name="Law P.T.W."/>
            <person name="Wu Y.L."/>
            <person name="Cai Z.L."/>
            <person name="Qin H."/>
            <person name="Bao Y."/>
            <person name="Leung R.K.K."/>
            <person name="Ng P.K.S."/>
            <person name="Zou J."/>
            <person name="Zhong X.J."/>
            <person name="Ran P.X."/>
            <person name="Zhong N.S."/>
            <person name="Liu Z.G."/>
            <person name="Tsui S.K.W."/>
        </authorList>
    </citation>
    <scope>NUCLEOTIDE SEQUENCE</scope>
    <source>
        <strain evidence="2">Derf</strain>
        <tissue evidence="2">Whole organism</tissue>
    </source>
</reference>
<gene>
    <name evidence="2" type="ORF">DERF_002305</name>
</gene>
<accession>A0A922IAC4</accession>
<proteinExistence type="predicted"/>
<keyword evidence="1" id="KW-0812">Transmembrane</keyword>
<reference evidence="2" key="2">
    <citation type="journal article" date="2022" name="Res Sq">
        <title>Comparative Genomics Reveals Insights into the Divergent Evolution of Astigmatic Mites and Household Pest Adaptations.</title>
        <authorList>
            <person name="Xiong Q."/>
            <person name="Wan A.T.-Y."/>
            <person name="Liu X.-Y."/>
            <person name="Fung C.S.-H."/>
            <person name="Xiao X."/>
            <person name="Malainual N."/>
            <person name="Hou J."/>
            <person name="Wang L."/>
            <person name="Wang M."/>
            <person name="Yang K."/>
            <person name="Cui Y."/>
            <person name="Leung E."/>
            <person name="Nong W."/>
            <person name="Shin S.-K."/>
            <person name="Au S."/>
            <person name="Jeong K.Y."/>
            <person name="Chew F.T."/>
            <person name="Hui J."/>
            <person name="Leung T.F."/>
            <person name="Tungtrongchitr A."/>
            <person name="Zhong N."/>
            <person name="Liu Z."/>
            <person name="Tsui S."/>
        </authorList>
    </citation>
    <scope>NUCLEOTIDE SEQUENCE</scope>
    <source>
        <strain evidence="2">Derf</strain>
        <tissue evidence="2">Whole organism</tissue>
    </source>
</reference>
<evidence type="ECO:0000313" key="2">
    <source>
        <dbReference type="EMBL" id="KAH9528352.1"/>
    </source>
</evidence>
<keyword evidence="1" id="KW-1133">Transmembrane helix</keyword>
<comment type="caution">
    <text evidence="2">The sequence shown here is derived from an EMBL/GenBank/DDBJ whole genome shotgun (WGS) entry which is preliminary data.</text>
</comment>
<sequence>MNKSANVYCLLYNNNLDDDDPKFFRILLPFFFILFIGILTVTNFEYEFASMLKKNENNLHNNT</sequence>